<dbReference type="Gramene" id="CDP10705">
    <property type="protein sequence ID" value="CDP10705"/>
    <property type="gene ID" value="GSCOC_T00031505001"/>
</dbReference>
<dbReference type="AlphaFoldDB" id="A0A068UQB9"/>
<feature type="transmembrane region" description="Helical" evidence="7">
    <location>
        <begin position="411"/>
        <end position="431"/>
    </location>
</feature>
<accession>A0A068UQB9</accession>
<feature type="transmembrane region" description="Helical" evidence="7">
    <location>
        <begin position="329"/>
        <end position="348"/>
    </location>
</feature>
<comment type="subcellular location">
    <subcellularLocation>
        <location evidence="1">Membrane</location>
        <topology evidence="1">Multi-pass membrane protein</topology>
    </subcellularLocation>
</comment>
<comment type="similarity">
    <text evidence="6">Belongs to the major facilitator superfamily. Phosphate:H(+) symporter (TC 2.A.1.9) family.</text>
</comment>
<feature type="transmembrane region" description="Helical" evidence="7">
    <location>
        <begin position="368"/>
        <end position="390"/>
    </location>
</feature>
<feature type="transmembrane region" description="Helical" evidence="7">
    <location>
        <begin position="229"/>
        <end position="249"/>
    </location>
</feature>
<evidence type="ECO:0000313" key="9">
    <source>
        <dbReference type="Proteomes" id="UP000295252"/>
    </source>
</evidence>
<keyword evidence="3 7" id="KW-0812">Transmembrane</keyword>
<dbReference type="InParanoid" id="A0A068UQB9"/>
<dbReference type="EMBL" id="HG739130">
    <property type="protein sequence ID" value="CDP10705.1"/>
    <property type="molecule type" value="Genomic_DNA"/>
</dbReference>
<organism evidence="8 9">
    <name type="scientific">Coffea canephora</name>
    <name type="common">Robusta coffee</name>
    <dbReference type="NCBI Taxonomy" id="49390"/>
    <lineage>
        <taxon>Eukaryota</taxon>
        <taxon>Viridiplantae</taxon>
        <taxon>Streptophyta</taxon>
        <taxon>Embryophyta</taxon>
        <taxon>Tracheophyta</taxon>
        <taxon>Spermatophyta</taxon>
        <taxon>Magnoliopsida</taxon>
        <taxon>eudicotyledons</taxon>
        <taxon>Gunneridae</taxon>
        <taxon>Pentapetalae</taxon>
        <taxon>asterids</taxon>
        <taxon>lamiids</taxon>
        <taxon>Gentianales</taxon>
        <taxon>Rubiaceae</taxon>
        <taxon>Ixoroideae</taxon>
        <taxon>Gardenieae complex</taxon>
        <taxon>Bertiereae - Coffeeae clade</taxon>
        <taxon>Coffeeae</taxon>
        <taxon>Coffea</taxon>
    </lineage>
</organism>
<feature type="transmembrane region" description="Helical" evidence="7">
    <location>
        <begin position="456"/>
        <end position="477"/>
    </location>
</feature>
<feature type="transmembrane region" description="Helical" evidence="7">
    <location>
        <begin position="535"/>
        <end position="553"/>
    </location>
</feature>
<feature type="transmembrane region" description="Helical" evidence="7">
    <location>
        <begin position="200"/>
        <end position="223"/>
    </location>
</feature>
<dbReference type="SUPFAM" id="SSF103473">
    <property type="entry name" value="MFS general substrate transporter"/>
    <property type="match status" value="1"/>
</dbReference>
<feature type="transmembrane region" description="Helical" evidence="7">
    <location>
        <begin position="156"/>
        <end position="179"/>
    </location>
</feature>
<keyword evidence="9" id="KW-1185">Reference proteome</keyword>
<comment type="similarity">
    <text evidence="2">Belongs to the major facilitator superfamily. Proton-dependent oligopeptide transporter (POT/PTR) (TC 2.A.17) family.</text>
</comment>
<dbReference type="InterPro" id="IPR036259">
    <property type="entry name" value="MFS_trans_sf"/>
</dbReference>
<evidence type="ECO:0000256" key="1">
    <source>
        <dbReference type="ARBA" id="ARBA00004141"/>
    </source>
</evidence>
<evidence type="ECO:0008006" key="10">
    <source>
        <dbReference type="Google" id="ProtNLM"/>
    </source>
</evidence>
<keyword evidence="5 7" id="KW-0472">Membrane</keyword>
<evidence type="ECO:0000256" key="5">
    <source>
        <dbReference type="ARBA" id="ARBA00023136"/>
    </source>
</evidence>
<evidence type="ECO:0000313" key="8">
    <source>
        <dbReference type="EMBL" id="CDP10705.1"/>
    </source>
</evidence>
<dbReference type="InterPro" id="IPR000109">
    <property type="entry name" value="POT_fam"/>
</dbReference>
<dbReference type="Gene3D" id="1.20.1250.20">
    <property type="entry name" value="MFS general substrate transporter like domains"/>
    <property type="match status" value="1"/>
</dbReference>
<reference evidence="9" key="1">
    <citation type="journal article" date="2014" name="Science">
        <title>The coffee genome provides insight into the convergent evolution of caffeine biosynthesis.</title>
        <authorList>
            <person name="Denoeud F."/>
            <person name="Carretero-Paulet L."/>
            <person name="Dereeper A."/>
            <person name="Droc G."/>
            <person name="Guyot R."/>
            <person name="Pietrella M."/>
            <person name="Zheng C."/>
            <person name="Alberti A."/>
            <person name="Anthony F."/>
            <person name="Aprea G."/>
            <person name="Aury J.M."/>
            <person name="Bento P."/>
            <person name="Bernard M."/>
            <person name="Bocs S."/>
            <person name="Campa C."/>
            <person name="Cenci A."/>
            <person name="Combes M.C."/>
            <person name="Crouzillat D."/>
            <person name="Da Silva C."/>
            <person name="Daddiego L."/>
            <person name="De Bellis F."/>
            <person name="Dussert S."/>
            <person name="Garsmeur O."/>
            <person name="Gayraud T."/>
            <person name="Guignon V."/>
            <person name="Jahn K."/>
            <person name="Jamilloux V."/>
            <person name="Joet T."/>
            <person name="Labadie K."/>
            <person name="Lan T."/>
            <person name="Leclercq J."/>
            <person name="Lepelley M."/>
            <person name="Leroy T."/>
            <person name="Li L.T."/>
            <person name="Librado P."/>
            <person name="Lopez L."/>
            <person name="Munoz A."/>
            <person name="Noel B."/>
            <person name="Pallavicini A."/>
            <person name="Perrotta G."/>
            <person name="Poncet V."/>
            <person name="Pot D."/>
            <person name="Priyono X."/>
            <person name="Rigoreau M."/>
            <person name="Rouard M."/>
            <person name="Rozas J."/>
            <person name="Tranchant-Dubreuil C."/>
            <person name="VanBuren R."/>
            <person name="Zhang Q."/>
            <person name="Andrade A.C."/>
            <person name="Argout X."/>
            <person name="Bertrand B."/>
            <person name="de Kochko A."/>
            <person name="Graziosi G."/>
            <person name="Henry R.J."/>
            <person name="Jayarama X."/>
            <person name="Ming R."/>
            <person name="Nagai C."/>
            <person name="Rounsley S."/>
            <person name="Sankoff D."/>
            <person name="Giuliano G."/>
            <person name="Albert V.A."/>
            <person name="Wincker P."/>
            <person name="Lashermes P."/>
        </authorList>
    </citation>
    <scope>NUCLEOTIDE SEQUENCE [LARGE SCALE GENOMIC DNA]</scope>
    <source>
        <strain evidence="9">cv. DH200-94</strain>
    </source>
</reference>
<dbReference type="Pfam" id="PF00854">
    <property type="entry name" value="PTR2"/>
    <property type="match status" value="1"/>
</dbReference>
<keyword evidence="4 7" id="KW-1133">Transmembrane helix</keyword>
<evidence type="ECO:0000256" key="2">
    <source>
        <dbReference type="ARBA" id="ARBA00005982"/>
    </source>
</evidence>
<dbReference type="OrthoDB" id="8904098at2759"/>
<dbReference type="Proteomes" id="UP000295252">
    <property type="component" value="Chromosome II"/>
</dbReference>
<gene>
    <name evidence="8" type="ORF">GSCOC_T00031505001</name>
</gene>
<protein>
    <recommendedName>
        <fullName evidence="10">Major facilitator superfamily (MFS) profile domain-containing protein</fullName>
    </recommendedName>
</protein>
<sequence>MSGSRSTEPQTPLLATDNEPVDGYTDYKGCPIKRSKSGGWRSASCILAARSLERFAYLGIESNLINYLTGPIGESVATAAANVNTWVGVASLVPIFGAFVADSFLGCYKSIIIAAILYILGLGLLTLSAMITPIVTGASDSQGRTKNELGPESPAMHIKALFFGSLYLIALAQGYNTFLQAFGANQFDEKHPEESKAKSSFFNWWFCVGAMGAIATHLILPYIQDNINWGIGFGIPFLAVIVGLILFLLGNKMYRFPATIGDKEVEIRYGKKDKGFKKSISALYIVAPSSSREESLLHGEFLKDDSPPAGDDSTNINETSSKTKEIKEVLRLFPIWVTCLTYTIGHAQSCTLFTKQATTLDRSIGQSYSIPTAALRIIIALSVAFCSIIYDRIFIPIARRITRYPYGITMLQRIGIGMAISVLNMVIAAVIEKKRLKTARDFGLLDISNATVPMTFWWLAPQYLLFGLVDVLINVGMQEFFYDQVPTELRCLGLSFSQGAIGIGDFLSSFLVSMIDKITSQGSRESWFSDNLNRAHVDYFYWLLAGIVFYDLVPTELRCFGLSFSYGTIGVGDFFSGILVSAIDKAASHEGSESFFSNK</sequence>
<dbReference type="PANTHER" id="PTHR11654">
    <property type="entry name" value="OLIGOPEPTIDE TRANSPORTER-RELATED"/>
    <property type="match status" value="1"/>
</dbReference>
<evidence type="ECO:0000256" key="4">
    <source>
        <dbReference type="ARBA" id="ARBA00022989"/>
    </source>
</evidence>
<dbReference type="GO" id="GO:0016020">
    <property type="term" value="C:membrane"/>
    <property type="evidence" value="ECO:0007669"/>
    <property type="project" value="UniProtKB-SubCell"/>
</dbReference>
<dbReference type="FunFam" id="1.20.1250.20:FF:000410">
    <property type="entry name" value="POT family protein"/>
    <property type="match status" value="1"/>
</dbReference>
<feature type="transmembrane region" description="Helical" evidence="7">
    <location>
        <begin position="112"/>
        <end position="136"/>
    </location>
</feature>
<dbReference type="PhylomeDB" id="A0A068UQB9"/>
<dbReference type="GO" id="GO:0022857">
    <property type="term" value="F:transmembrane transporter activity"/>
    <property type="evidence" value="ECO:0007669"/>
    <property type="project" value="InterPro"/>
</dbReference>
<proteinExistence type="inferred from homology"/>
<evidence type="ECO:0000256" key="6">
    <source>
        <dbReference type="ARBA" id="ARBA00044504"/>
    </source>
</evidence>
<feature type="transmembrane region" description="Helical" evidence="7">
    <location>
        <begin position="489"/>
        <end position="515"/>
    </location>
</feature>
<evidence type="ECO:0000256" key="3">
    <source>
        <dbReference type="ARBA" id="ARBA00022692"/>
    </source>
</evidence>
<feature type="transmembrane region" description="Helical" evidence="7">
    <location>
        <begin position="85"/>
        <end position="105"/>
    </location>
</feature>
<evidence type="ECO:0000256" key="7">
    <source>
        <dbReference type="SAM" id="Phobius"/>
    </source>
</evidence>
<name>A0A068UQB9_COFCA</name>